<evidence type="ECO:0000256" key="2">
    <source>
        <dbReference type="ARBA" id="ARBA00022612"/>
    </source>
</evidence>
<dbReference type="KEGG" id="vg:1450402"/>
<dbReference type="GO" id="GO:0051276">
    <property type="term" value="P:chromosome organization"/>
    <property type="evidence" value="ECO:0007669"/>
    <property type="project" value="InterPro"/>
</dbReference>
<keyword evidence="5" id="KW-0175">Coiled coil</keyword>
<dbReference type="InterPro" id="IPR002660">
    <property type="entry name" value="Herpes_Portal"/>
</dbReference>
<keyword evidence="7" id="KW-1185">Reference proteome</keyword>
<dbReference type="PIR" id="T42958">
    <property type="entry name" value="T42958"/>
</dbReference>
<accession>Q9YTM2</accession>
<proteinExistence type="inferred from homology"/>
<keyword evidence="1" id="KW-1048">Host nucleus</keyword>
<dbReference type="RefSeq" id="NP_048016.1">
    <property type="nucleotide sequence ID" value="NC_001987.1"/>
</dbReference>
<keyword evidence="2" id="KW-1188">Viral release from host cell</keyword>
<organism evidence="7">
    <name type="scientific">Ateline herpesvirus 3</name>
    <name type="common">AtHV-3</name>
    <name type="synonym">Herpesvirus ateles</name>
    <dbReference type="NCBI Taxonomy" id="85618"/>
    <lineage>
        <taxon>Viruses</taxon>
        <taxon>Duplodnaviria</taxon>
        <taxon>Heunggongvirae</taxon>
        <taxon>Peploviricota</taxon>
        <taxon>Herviviricetes</taxon>
        <taxon>Herpesvirales</taxon>
        <taxon>Orthoherpesviridae</taxon>
        <taxon>Gammaherpesvirinae</taxon>
        <taxon>Rhadinovirus</taxon>
        <taxon>Rhadinovirus atelinegamma3</taxon>
    </lineage>
</organism>
<keyword evidence="3" id="KW-0946">Virion</keyword>
<reference evidence="6 7" key="1">
    <citation type="journal article" date="2000" name="J. Virol.">
        <title>Primary structure of the Herpesvirus ateles genome.</title>
        <authorList>
            <person name="Albrecht J.C."/>
        </authorList>
    </citation>
    <scope>NUCLEOTIDE SEQUENCE [LARGE SCALE GENOMIC DNA]</scope>
    <source>
        <strain evidence="6">73</strain>
    </source>
</reference>
<evidence type="ECO:0000256" key="5">
    <source>
        <dbReference type="SAM" id="Coils"/>
    </source>
</evidence>
<dbReference type="Proteomes" id="UP000008287">
    <property type="component" value="Segment"/>
</dbReference>
<sequence length="566" mass="64615">MFSMNSGLSSAIIPVHPTKLSVHLFEILQGRYAYVKGQTLHSSLRNPGVFSRQLFIHIYKTVLSSCTYDHVISDWQKYEDNIKSRWKNEDFSSDSFRKSTYQSWAQTMKMTIDQLVMNNIYQIIHTKTTSYERYTDWVMALGMVPVVKQEPDKKLIEKIQTHFFAADKIARSNGRVMQIILSALEYTVTDILETLTSIYIPDYSEVTIDYISKDQSFVGTYKGNHISVEVISKPIMAQNIFFDSPVQRLFQNIMSCYRTTEHAKLCQLLNTAPIKAICGTATQNTYKDILSHLEQNSQKSDPKRELLNLLIKLAENKTVSGVTDVVEEFITDVSQNIVDKNKLFGSQESTTQGLKKHVSNNVFKCLTSQINEQFDTINKLEKERELCLGKINQIETQLLQLTQDEKQNLSPDNVLVSDTFYSLQTIQESKLSMTSSSIPKGAAVLNSFFSQYVPPFRELNKDLTLLWESEIFHTFKLTPVVDPQGQRLYVKYTQDTITILVGPFTYAITKLYQMELINDIFVSMSFSDIAAYIYSASRLAVYIADIGNKYCPSESDGSSSQNITRS</sequence>
<name>Q9YTM2_ATHV3</name>
<evidence type="ECO:0000256" key="4">
    <source>
        <dbReference type="ARBA" id="ARBA00023219"/>
    </source>
</evidence>
<dbReference type="GeneID" id="1450402"/>
<evidence type="ECO:0000313" key="6">
    <source>
        <dbReference type="EMBL" id="AAC95575.1"/>
    </source>
</evidence>
<keyword evidence="4" id="KW-0231">Viral genome packaging</keyword>
<dbReference type="OrthoDB" id="2470at10239"/>
<evidence type="ECO:0000256" key="3">
    <source>
        <dbReference type="ARBA" id="ARBA00022844"/>
    </source>
</evidence>
<evidence type="ECO:0000313" key="7">
    <source>
        <dbReference type="Proteomes" id="UP000008287"/>
    </source>
</evidence>
<dbReference type="HAMAP" id="MF_04012">
    <property type="entry name" value="HSV_PORTL"/>
    <property type="match status" value="1"/>
</dbReference>
<dbReference type="GO" id="GO:0044423">
    <property type="term" value="C:virion component"/>
    <property type="evidence" value="ECO:0007669"/>
    <property type="project" value="UniProtKB-KW"/>
</dbReference>
<evidence type="ECO:0000256" key="1">
    <source>
        <dbReference type="ARBA" id="ARBA00022562"/>
    </source>
</evidence>
<organismHost>
    <name type="scientific">Ateles</name>
    <dbReference type="NCBI Taxonomy" id="9506"/>
</organismHost>
<dbReference type="Pfam" id="PF01763">
    <property type="entry name" value="Herpes_UL6"/>
    <property type="match status" value="1"/>
</dbReference>
<feature type="coiled-coil region" evidence="5">
    <location>
        <begin position="363"/>
        <end position="397"/>
    </location>
</feature>
<protein>
    <submittedName>
        <fullName evidence="6">Orf 43</fullName>
    </submittedName>
</protein>
<dbReference type="EMBL" id="AF083424">
    <property type="protein sequence ID" value="AAC95575.1"/>
    <property type="molecule type" value="Genomic_DNA"/>
</dbReference>